<comment type="caution">
    <text evidence="3">The sequence shown here is derived from an EMBL/GenBank/DDBJ whole genome shotgun (WGS) entry which is preliminary data.</text>
</comment>
<keyword evidence="1" id="KW-0175">Coiled coil</keyword>
<feature type="transmembrane region" description="Helical" evidence="2">
    <location>
        <begin position="30"/>
        <end position="48"/>
    </location>
</feature>
<name>A0A841MRF8_9BACT</name>
<dbReference type="AlphaFoldDB" id="A0A841MRF8"/>
<keyword evidence="2" id="KW-1133">Transmembrane helix</keyword>
<gene>
    <name evidence="3" type="ORF">FHS59_002374</name>
</gene>
<feature type="coiled-coil region" evidence="1">
    <location>
        <begin position="2"/>
        <end position="69"/>
    </location>
</feature>
<protein>
    <submittedName>
        <fullName evidence="3">Uncharacterized protein</fullName>
    </submittedName>
</protein>
<evidence type="ECO:0000313" key="4">
    <source>
        <dbReference type="Proteomes" id="UP000588604"/>
    </source>
</evidence>
<keyword evidence="4" id="KW-1185">Reference proteome</keyword>
<keyword evidence="2" id="KW-0472">Membrane</keyword>
<organism evidence="3 4">
    <name type="scientific">Algoriphagus iocasae</name>
    <dbReference type="NCBI Taxonomy" id="1836499"/>
    <lineage>
        <taxon>Bacteria</taxon>
        <taxon>Pseudomonadati</taxon>
        <taxon>Bacteroidota</taxon>
        <taxon>Cytophagia</taxon>
        <taxon>Cytophagales</taxon>
        <taxon>Cyclobacteriaceae</taxon>
        <taxon>Algoriphagus</taxon>
    </lineage>
</organism>
<evidence type="ECO:0000256" key="1">
    <source>
        <dbReference type="SAM" id="Coils"/>
    </source>
</evidence>
<dbReference type="Proteomes" id="UP000588604">
    <property type="component" value="Unassembled WGS sequence"/>
</dbReference>
<evidence type="ECO:0000256" key="2">
    <source>
        <dbReference type="SAM" id="Phobius"/>
    </source>
</evidence>
<sequence length="130" mass="14554">MNQELENKAEELEQTLAKQLELLKRDSEDWIKIGGIALAGGLIAMAILKTKKRKKNKSTEKALALLEKEGLLTEEIKERLKHKPKSSGFFPTLGQRLMVLGLAYAKEKYLPNLFSTGSEEDAPTGNEKNQ</sequence>
<reference evidence="3 4" key="1">
    <citation type="submission" date="2020-08" db="EMBL/GenBank/DDBJ databases">
        <title>Genomic Encyclopedia of Type Strains, Phase IV (KMG-IV): sequencing the most valuable type-strain genomes for metagenomic binning, comparative biology and taxonomic classification.</title>
        <authorList>
            <person name="Goeker M."/>
        </authorList>
    </citation>
    <scope>NUCLEOTIDE SEQUENCE [LARGE SCALE GENOMIC DNA]</scope>
    <source>
        <strain evidence="3 4">DSM 102044</strain>
    </source>
</reference>
<proteinExistence type="predicted"/>
<evidence type="ECO:0000313" key="3">
    <source>
        <dbReference type="EMBL" id="MBB6326746.1"/>
    </source>
</evidence>
<dbReference type="RefSeq" id="WP_184495325.1">
    <property type="nucleotide sequence ID" value="NZ_JACIJO010000002.1"/>
</dbReference>
<accession>A0A841MRF8</accession>
<keyword evidence="2" id="KW-0812">Transmembrane</keyword>
<dbReference type="EMBL" id="JACIJO010000002">
    <property type="protein sequence ID" value="MBB6326746.1"/>
    <property type="molecule type" value="Genomic_DNA"/>
</dbReference>